<protein>
    <recommendedName>
        <fullName evidence="7">Protein kinase domain-containing protein</fullName>
    </recommendedName>
</protein>
<dbReference type="EMBL" id="BAABBP010000006">
    <property type="protein sequence ID" value="GAA3988375.1"/>
    <property type="molecule type" value="Genomic_DNA"/>
</dbReference>
<comment type="caution">
    <text evidence="8">The sequence shown here is derived from an EMBL/GenBank/DDBJ whole genome shotgun (WGS) entry which is preliminary data.</text>
</comment>
<dbReference type="PANTHER" id="PTHR43289">
    <property type="entry name" value="MITOGEN-ACTIVATED PROTEIN KINASE KINASE KINASE 20-RELATED"/>
    <property type="match status" value="1"/>
</dbReference>
<evidence type="ECO:0000256" key="3">
    <source>
        <dbReference type="ARBA" id="ARBA00022777"/>
    </source>
</evidence>
<sequence>MNARVPLHPQALPQGMRLGEFELTQLLGVGGFGMVYQAFDHALLRFVAIKEYMPVALAQRTAGHQVEARSGTDAQALQAGLDLFIGEARLLAQFDHPSLVKVLRFWQEHGTAYMVMPLYGGMTLRQARALMRTPPPEAWLRKILWSVTSALRVLHAHDTLHLDISPDNIFLQDRGPPVLLDLGAARQVLAPADGQPVALKLSYAPLEQFGQASPPQISQAGPLPRGPWSDLYALAAVVHGCVCNDAPLPATLRALRDRMPRFRRVARTVGQQFGVHYGAAFVRAIDQALAVQPQDRPQSIDAFVQAMDMAEAPAGWEQFDFRAELQGAWCPPGSDTAPAQQAAEVAAAAPEDDGGFATTLALPMDAGWPAEQTPPREPPRRPHAGHARAAGRRGPWRWVAAAAGVAVLATALAWMGWGQGGRVASPHLAVAAAGDPGLPVTGAPAPNAVVPDAGAGAGAGADVGVVVNAPAADAAIVQSPAAPAAARPAPRVRTRAPVRTASAVSAASASPAALAADAGADATPDSPQSAQSAADPLQACAGAGFIARPMCIHRQCQLPAFAQHAHCVDLRQKQQEQERQRLYLPP</sequence>
<keyword evidence="2 5" id="KW-0547">Nucleotide-binding</keyword>
<evidence type="ECO:0000256" key="5">
    <source>
        <dbReference type="PROSITE-ProRule" id="PRU10141"/>
    </source>
</evidence>
<feature type="binding site" evidence="5">
    <location>
        <position position="50"/>
    </location>
    <ligand>
        <name>ATP</name>
        <dbReference type="ChEBI" id="CHEBI:30616"/>
    </ligand>
</feature>
<evidence type="ECO:0000256" key="2">
    <source>
        <dbReference type="ARBA" id="ARBA00022741"/>
    </source>
</evidence>
<accession>A0ABP7QUM2</accession>
<dbReference type="RefSeq" id="WP_103046187.1">
    <property type="nucleotide sequence ID" value="NZ_BAABBP010000006.1"/>
</dbReference>
<dbReference type="InterPro" id="IPR000719">
    <property type="entry name" value="Prot_kinase_dom"/>
</dbReference>
<evidence type="ECO:0000256" key="1">
    <source>
        <dbReference type="ARBA" id="ARBA00022679"/>
    </source>
</evidence>
<evidence type="ECO:0000256" key="6">
    <source>
        <dbReference type="SAM" id="MobiDB-lite"/>
    </source>
</evidence>
<dbReference type="SUPFAM" id="SSF56112">
    <property type="entry name" value="Protein kinase-like (PK-like)"/>
    <property type="match status" value="1"/>
</dbReference>
<dbReference type="InterPro" id="IPR017441">
    <property type="entry name" value="Protein_kinase_ATP_BS"/>
</dbReference>
<dbReference type="CDD" id="cd14014">
    <property type="entry name" value="STKc_PknB_like"/>
    <property type="match status" value="1"/>
</dbReference>
<evidence type="ECO:0000256" key="4">
    <source>
        <dbReference type="ARBA" id="ARBA00022840"/>
    </source>
</evidence>
<feature type="domain" description="Protein kinase" evidence="7">
    <location>
        <begin position="21"/>
        <end position="310"/>
    </location>
</feature>
<feature type="compositionally biased region" description="Basic residues" evidence="6">
    <location>
        <begin position="381"/>
        <end position="393"/>
    </location>
</feature>
<evidence type="ECO:0000313" key="9">
    <source>
        <dbReference type="Proteomes" id="UP001501627"/>
    </source>
</evidence>
<gene>
    <name evidence="8" type="ORF">GCM10022279_09290</name>
</gene>
<dbReference type="PROSITE" id="PS50011">
    <property type="entry name" value="PROTEIN_KINASE_DOM"/>
    <property type="match status" value="1"/>
</dbReference>
<keyword evidence="1" id="KW-0808">Transferase</keyword>
<keyword evidence="3" id="KW-0418">Kinase</keyword>
<proteinExistence type="predicted"/>
<keyword evidence="4 5" id="KW-0067">ATP-binding</keyword>
<dbReference type="InterPro" id="IPR011009">
    <property type="entry name" value="Kinase-like_dom_sf"/>
</dbReference>
<dbReference type="Gene3D" id="1.10.510.10">
    <property type="entry name" value="Transferase(Phosphotransferase) domain 1"/>
    <property type="match status" value="1"/>
</dbReference>
<dbReference type="PANTHER" id="PTHR43289:SF6">
    <property type="entry name" value="SERINE_THREONINE-PROTEIN KINASE NEKL-3"/>
    <property type="match status" value="1"/>
</dbReference>
<evidence type="ECO:0000313" key="8">
    <source>
        <dbReference type="EMBL" id="GAA3988375.1"/>
    </source>
</evidence>
<name>A0ABP7QUM2_9BURK</name>
<dbReference type="Pfam" id="PF00069">
    <property type="entry name" value="Pkinase"/>
    <property type="match status" value="1"/>
</dbReference>
<feature type="region of interest" description="Disordered" evidence="6">
    <location>
        <begin position="366"/>
        <end position="393"/>
    </location>
</feature>
<dbReference type="Proteomes" id="UP001501627">
    <property type="component" value="Unassembled WGS sequence"/>
</dbReference>
<keyword evidence="9" id="KW-1185">Reference proteome</keyword>
<organism evidence="8 9">
    <name type="scientific">Comamonas faecalis</name>
    <dbReference type="NCBI Taxonomy" id="1387849"/>
    <lineage>
        <taxon>Bacteria</taxon>
        <taxon>Pseudomonadati</taxon>
        <taxon>Pseudomonadota</taxon>
        <taxon>Betaproteobacteria</taxon>
        <taxon>Burkholderiales</taxon>
        <taxon>Comamonadaceae</taxon>
        <taxon>Comamonas</taxon>
    </lineage>
</organism>
<evidence type="ECO:0000259" key="7">
    <source>
        <dbReference type="PROSITE" id="PS50011"/>
    </source>
</evidence>
<dbReference type="Gene3D" id="3.30.200.20">
    <property type="entry name" value="Phosphorylase Kinase, domain 1"/>
    <property type="match status" value="1"/>
</dbReference>
<reference evidence="9" key="1">
    <citation type="journal article" date="2019" name="Int. J. Syst. Evol. Microbiol.">
        <title>The Global Catalogue of Microorganisms (GCM) 10K type strain sequencing project: providing services to taxonomists for standard genome sequencing and annotation.</title>
        <authorList>
            <consortium name="The Broad Institute Genomics Platform"/>
            <consortium name="The Broad Institute Genome Sequencing Center for Infectious Disease"/>
            <person name="Wu L."/>
            <person name="Ma J."/>
        </authorList>
    </citation>
    <scope>NUCLEOTIDE SEQUENCE [LARGE SCALE GENOMIC DNA]</scope>
    <source>
        <strain evidence="9">JCM 17561</strain>
    </source>
</reference>
<dbReference type="PROSITE" id="PS00107">
    <property type="entry name" value="PROTEIN_KINASE_ATP"/>
    <property type="match status" value="1"/>
</dbReference>